<dbReference type="AlphaFoldDB" id="A0AAV7VH48"/>
<evidence type="ECO:0000256" key="1">
    <source>
        <dbReference type="SAM" id="MobiDB-lite"/>
    </source>
</evidence>
<comment type="caution">
    <text evidence="2">The sequence shown here is derived from an EMBL/GenBank/DDBJ whole genome shotgun (WGS) entry which is preliminary data.</text>
</comment>
<accession>A0AAV7VH48</accession>
<dbReference type="EMBL" id="JANPWB010000003">
    <property type="protein sequence ID" value="KAJ1199613.1"/>
    <property type="molecule type" value="Genomic_DNA"/>
</dbReference>
<evidence type="ECO:0000313" key="3">
    <source>
        <dbReference type="Proteomes" id="UP001066276"/>
    </source>
</evidence>
<name>A0AAV7VH48_PLEWA</name>
<dbReference type="Proteomes" id="UP001066276">
    <property type="component" value="Chromosome 2_1"/>
</dbReference>
<feature type="compositionally biased region" description="Low complexity" evidence="1">
    <location>
        <begin position="1"/>
        <end position="18"/>
    </location>
</feature>
<sequence length="104" mass="10442">MGAPLPGLTLSGPLAGPSGPAPHSPALRGPTENTGFIALPSPGGTRFQLAPGTPAPHTAPAPEEAPSAGGLQRRGASRRRQPGRHLRRPTDPVASSLHSSHGSD</sequence>
<feature type="compositionally biased region" description="Basic residues" evidence="1">
    <location>
        <begin position="75"/>
        <end position="87"/>
    </location>
</feature>
<keyword evidence="3" id="KW-1185">Reference proteome</keyword>
<feature type="compositionally biased region" description="Low complexity" evidence="1">
    <location>
        <begin position="60"/>
        <end position="74"/>
    </location>
</feature>
<feature type="region of interest" description="Disordered" evidence="1">
    <location>
        <begin position="1"/>
        <end position="104"/>
    </location>
</feature>
<gene>
    <name evidence="2" type="ORF">NDU88_003446</name>
</gene>
<organism evidence="2 3">
    <name type="scientific">Pleurodeles waltl</name>
    <name type="common">Iberian ribbed newt</name>
    <dbReference type="NCBI Taxonomy" id="8319"/>
    <lineage>
        <taxon>Eukaryota</taxon>
        <taxon>Metazoa</taxon>
        <taxon>Chordata</taxon>
        <taxon>Craniata</taxon>
        <taxon>Vertebrata</taxon>
        <taxon>Euteleostomi</taxon>
        <taxon>Amphibia</taxon>
        <taxon>Batrachia</taxon>
        <taxon>Caudata</taxon>
        <taxon>Salamandroidea</taxon>
        <taxon>Salamandridae</taxon>
        <taxon>Pleurodelinae</taxon>
        <taxon>Pleurodeles</taxon>
    </lineage>
</organism>
<protein>
    <submittedName>
        <fullName evidence="2">Uncharacterized protein</fullName>
    </submittedName>
</protein>
<evidence type="ECO:0000313" key="2">
    <source>
        <dbReference type="EMBL" id="KAJ1199613.1"/>
    </source>
</evidence>
<proteinExistence type="predicted"/>
<reference evidence="2" key="1">
    <citation type="journal article" date="2022" name="bioRxiv">
        <title>Sequencing and chromosome-scale assembly of the giantPleurodeles waltlgenome.</title>
        <authorList>
            <person name="Brown T."/>
            <person name="Elewa A."/>
            <person name="Iarovenko S."/>
            <person name="Subramanian E."/>
            <person name="Araus A.J."/>
            <person name="Petzold A."/>
            <person name="Susuki M."/>
            <person name="Suzuki K.-i.T."/>
            <person name="Hayashi T."/>
            <person name="Toyoda A."/>
            <person name="Oliveira C."/>
            <person name="Osipova E."/>
            <person name="Leigh N.D."/>
            <person name="Simon A."/>
            <person name="Yun M.H."/>
        </authorList>
    </citation>
    <scope>NUCLEOTIDE SEQUENCE</scope>
    <source>
        <strain evidence="2">20211129_DDA</strain>
        <tissue evidence="2">Liver</tissue>
    </source>
</reference>